<protein>
    <submittedName>
        <fullName evidence="1">Uncharacterized protein</fullName>
    </submittedName>
</protein>
<accession>A0A9D4L561</accession>
<reference evidence="1" key="2">
    <citation type="submission" date="2020-11" db="EMBL/GenBank/DDBJ databases">
        <authorList>
            <person name="McCartney M.A."/>
            <person name="Auch B."/>
            <person name="Kono T."/>
            <person name="Mallez S."/>
            <person name="Becker A."/>
            <person name="Gohl D.M."/>
            <person name="Silverstein K.A.T."/>
            <person name="Koren S."/>
            <person name="Bechman K.B."/>
            <person name="Herman A."/>
            <person name="Abrahante J.E."/>
            <person name="Garbe J."/>
        </authorList>
    </citation>
    <scope>NUCLEOTIDE SEQUENCE</scope>
    <source>
        <strain evidence="1">Duluth1</strain>
        <tissue evidence="1">Whole animal</tissue>
    </source>
</reference>
<proteinExistence type="predicted"/>
<gene>
    <name evidence="1" type="ORF">DPMN_094251</name>
</gene>
<comment type="caution">
    <text evidence="1">The sequence shown here is derived from an EMBL/GenBank/DDBJ whole genome shotgun (WGS) entry which is preliminary data.</text>
</comment>
<sequence>MRHVHVSWADHRHLTPLNFLLLGCRPTGNELYRCTQGRSSAPCSSTMTLLSIVRSACQPAYVRPLYQHNVCNRPQLKCKQSPSDQQKYLHLMAHRPCKLPFFQPLICWLPPQTAAPPAACEMYQCTQNFHGLLQCSLKLPSLDHRQLLAMLAAQM</sequence>
<dbReference type="EMBL" id="JAIWYP010000003">
    <property type="protein sequence ID" value="KAH3851766.1"/>
    <property type="molecule type" value="Genomic_DNA"/>
</dbReference>
<keyword evidence="2" id="KW-1185">Reference proteome</keyword>
<evidence type="ECO:0000313" key="2">
    <source>
        <dbReference type="Proteomes" id="UP000828390"/>
    </source>
</evidence>
<name>A0A9D4L561_DREPO</name>
<dbReference type="Proteomes" id="UP000828390">
    <property type="component" value="Unassembled WGS sequence"/>
</dbReference>
<organism evidence="1 2">
    <name type="scientific">Dreissena polymorpha</name>
    <name type="common">Zebra mussel</name>
    <name type="synonym">Mytilus polymorpha</name>
    <dbReference type="NCBI Taxonomy" id="45954"/>
    <lineage>
        <taxon>Eukaryota</taxon>
        <taxon>Metazoa</taxon>
        <taxon>Spiralia</taxon>
        <taxon>Lophotrochozoa</taxon>
        <taxon>Mollusca</taxon>
        <taxon>Bivalvia</taxon>
        <taxon>Autobranchia</taxon>
        <taxon>Heteroconchia</taxon>
        <taxon>Euheterodonta</taxon>
        <taxon>Imparidentia</taxon>
        <taxon>Neoheterodontei</taxon>
        <taxon>Myida</taxon>
        <taxon>Dreissenoidea</taxon>
        <taxon>Dreissenidae</taxon>
        <taxon>Dreissena</taxon>
    </lineage>
</organism>
<reference evidence="1" key="1">
    <citation type="journal article" date="2019" name="bioRxiv">
        <title>The Genome of the Zebra Mussel, Dreissena polymorpha: A Resource for Invasive Species Research.</title>
        <authorList>
            <person name="McCartney M.A."/>
            <person name="Auch B."/>
            <person name="Kono T."/>
            <person name="Mallez S."/>
            <person name="Zhang Y."/>
            <person name="Obille A."/>
            <person name="Becker A."/>
            <person name="Abrahante J.E."/>
            <person name="Garbe J."/>
            <person name="Badalamenti J.P."/>
            <person name="Herman A."/>
            <person name="Mangelson H."/>
            <person name="Liachko I."/>
            <person name="Sullivan S."/>
            <person name="Sone E.D."/>
            <person name="Koren S."/>
            <person name="Silverstein K.A.T."/>
            <person name="Beckman K.B."/>
            <person name="Gohl D.M."/>
        </authorList>
    </citation>
    <scope>NUCLEOTIDE SEQUENCE</scope>
    <source>
        <strain evidence="1">Duluth1</strain>
        <tissue evidence="1">Whole animal</tissue>
    </source>
</reference>
<evidence type="ECO:0000313" key="1">
    <source>
        <dbReference type="EMBL" id="KAH3851766.1"/>
    </source>
</evidence>
<dbReference type="AlphaFoldDB" id="A0A9D4L561"/>
<dbReference type="PROSITE" id="PS51257">
    <property type="entry name" value="PROKAR_LIPOPROTEIN"/>
    <property type="match status" value="1"/>
</dbReference>